<dbReference type="eggNOG" id="COG0741">
    <property type="taxonomic scope" value="Bacteria"/>
</dbReference>
<feature type="domain" description="Transglycosylase SLT" evidence="4">
    <location>
        <begin position="64"/>
        <end position="153"/>
    </location>
</feature>
<evidence type="ECO:0000259" key="4">
    <source>
        <dbReference type="Pfam" id="PF01464"/>
    </source>
</evidence>
<dbReference type="Gene3D" id="1.10.530.10">
    <property type="match status" value="1"/>
</dbReference>
<comment type="similarity">
    <text evidence="1">Belongs to the transglycosylase Slt family.</text>
</comment>
<keyword evidence="6" id="KW-1185">Reference proteome</keyword>
<dbReference type="InterPro" id="IPR023346">
    <property type="entry name" value="Lysozyme-like_dom_sf"/>
</dbReference>
<evidence type="ECO:0000256" key="1">
    <source>
        <dbReference type="ARBA" id="ARBA00007734"/>
    </source>
</evidence>
<dbReference type="CDD" id="cd00254">
    <property type="entry name" value="LT-like"/>
    <property type="match status" value="1"/>
</dbReference>
<dbReference type="SUPFAM" id="SSF53955">
    <property type="entry name" value="Lysozyme-like"/>
    <property type="match status" value="1"/>
</dbReference>
<gene>
    <name evidence="5" type="ORF">Salmuc_04183</name>
</gene>
<dbReference type="Proteomes" id="UP000015347">
    <property type="component" value="Unassembled WGS sequence"/>
</dbReference>
<evidence type="ECO:0000313" key="6">
    <source>
        <dbReference type="Proteomes" id="UP000015347"/>
    </source>
</evidence>
<keyword evidence="3" id="KW-0732">Signal</keyword>
<name>S9QFH0_9RHOB</name>
<evidence type="ECO:0000256" key="2">
    <source>
        <dbReference type="ARBA" id="ARBA00009387"/>
    </source>
</evidence>
<dbReference type="PANTHER" id="PTHR37423">
    <property type="entry name" value="SOLUBLE LYTIC MUREIN TRANSGLYCOSYLASE-RELATED"/>
    <property type="match status" value="1"/>
</dbReference>
<dbReference type="HOGENOM" id="CLU_070265_0_0_5"/>
<evidence type="ECO:0000313" key="5">
    <source>
        <dbReference type="EMBL" id="EPX78602.1"/>
    </source>
</evidence>
<organism evidence="5 6">
    <name type="scientific">Salipiger mucosus DSM 16094</name>
    <dbReference type="NCBI Taxonomy" id="1123237"/>
    <lineage>
        <taxon>Bacteria</taxon>
        <taxon>Pseudomonadati</taxon>
        <taxon>Pseudomonadota</taxon>
        <taxon>Alphaproteobacteria</taxon>
        <taxon>Rhodobacterales</taxon>
        <taxon>Roseobacteraceae</taxon>
        <taxon>Salipiger</taxon>
    </lineage>
</organism>
<dbReference type="InterPro" id="IPR008258">
    <property type="entry name" value="Transglycosylase_SLT_dom_1"/>
</dbReference>
<protein>
    <submittedName>
        <fullName evidence="5">Transglycosylase</fullName>
    </submittedName>
</protein>
<accession>S9QFH0</accession>
<sequence>MLMTAMLRVALLCGLMALAVPVPAGALPPGAAPGTMCSAGAFGPVQCIRPAHVVHDTCQAIAHFADRHGLDRGFFARLLWQESRFDPNARSHANAQGIAQFIPSTAALRGLADAYNPAEALEYSAQYLGELTRRYGNQGLAAVAYNGGERRADGLVAGTGGLARETINYVRIITGLSAETWRDAPPEDPDFRLQEDKPFDEACTELARDRRLTAYPEPEPKLSPWGIQVAYGTTQDRALAQFRDRARSCRAVVGDETPELVWQKSRASPRGGYWMARLGRRDRDGAWRDCARLKRAGCACAVYANR</sequence>
<reference evidence="6" key="1">
    <citation type="journal article" date="2014" name="Stand. Genomic Sci.">
        <title>Genome sequence of the exopolysaccharide-producing Salipiger mucosus type strain (DSM 16094(T)), a moderately halophilic member of the Roseobacter clade.</title>
        <authorList>
            <person name="Riedel T."/>
            <person name="Spring S."/>
            <person name="Fiebig A."/>
            <person name="Petersen J."/>
            <person name="Kyrpides N.C."/>
            <person name="Goker M."/>
            <person name="Klenk H.P."/>
        </authorList>
    </citation>
    <scope>NUCLEOTIDE SEQUENCE [LARGE SCALE GENOMIC DNA]</scope>
    <source>
        <strain evidence="6">DSM 16094</strain>
    </source>
</reference>
<dbReference type="EMBL" id="APVH01000038">
    <property type="protein sequence ID" value="EPX78602.1"/>
    <property type="molecule type" value="Genomic_DNA"/>
</dbReference>
<evidence type="ECO:0000256" key="3">
    <source>
        <dbReference type="SAM" id="SignalP"/>
    </source>
</evidence>
<proteinExistence type="inferred from homology"/>
<feature type="chain" id="PRO_5004567920" evidence="3">
    <location>
        <begin position="27"/>
        <end position="306"/>
    </location>
</feature>
<comment type="similarity">
    <text evidence="2">Belongs to the virb1 family.</text>
</comment>
<dbReference type="STRING" id="1123237.Salmuc_04183"/>
<dbReference type="AlphaFoldDB" id="S9QFH0"/>
<dbReference type="PANTHER" id="PTHR37423:SF2">
    <property type="entry name" value="MEMBRANE-BOUND LYTIC MUREIN TRANSGLYCOSYLASE C"/>
    <property type="match status" value="1"/>
</dbReference>
<dbReference type="Pfam" id="PF01464">
    <property type="entry name" value="SLT"/>
    <property type="match status" value="1"/>
</dbReference>
<feature type="signal peptide" evidence="3">
    <location>
        <begin position="1"/>
        <end position="26"/>
    </location>
</feature>
<comment type="caution">
    <text evidence="5">The sequence shown here is derived from an EMBL/GenBank/DDBJ whole genome shotgun (WGS) entry which is preliminary data.</text>
</comment>